<evidence type="ECO:0000313" key="2">
    <source>
        <dbReference type="Proteomes" id="UP000014018"/>
    </source>
</evidence>
<proteinExistence type="predicted"/>
<comment type="caution">
    <text evidence="1">The sequence shown here is derived from an EMBL/GenBank/DDBJ whole genome shotgun (WGS) entry which is preliminary data.</text>
</comment>
<organism evidence="1 2">
    <name type="scientific">Bacillus cereus VD133</name>
    <dbReference type="NCBI Taxonomy" id="1053233"/>
    <lineage>
        <taxon>Bacteria</taxon>
        <taxon>Bacillati</taxon>
        <taxon>Bacillota</taxon>
        <taxon>Bacilli</taxon>
        <taxon>Bacillales</taxon>
        <taxon>Bacillaceae</taxon>
        <taxon>Bacillus</taxon>
        <taxon>Bacillus cereus group</taxon>
    </lineage>
</organism>
<reference evidence="1 2" key="1">
    <citation type="submission" date="2012-12" db="EMBL/GenBank/DDBJ databases">
        <title>The Genome Sequence of Bacillus cereus VD133.</title>
        <authorList>
            <consortium name="The Broad Institute Genome Sequencing Platform"/>
            <consortium name="The Broad Institute Genome Sequencing Center for Infectious Disease"/>
            <person name="Feldgarden M."/>
            <person name="Van der Auwera G.A."/>
            <person name="Mahillon J."/>
            <person name="Duprez V."/>
            <person name="Timmery S."/>
            <person name="Mattelet C."/>
            <person name="Dierick K."/>
            <person name="Sun M."/>
            <person name="Yu Z."/>
            <person name="Zhu L."/>
            <person name="Hu X."/>
            <person name="Shank E.B."/>
            <person name="Swiecicka I."/>
            <person name="Hansen B.M."/>
            <person name="Andrup L."/>
            <person name="Walker B."/>
            <person name="Young S.K."/>
            <person name="Zeng Q."/>
            <person name="Gargeya S."/>
            <person name="Fitzgerald M."/>
            <person name="Haas B."/>
            <person name="Abouelleil A."/>
            <person name="Alvarado L."/>
            <person name="Arachchi H.M."/>
            <person name="Berlin A.M."/>
            <person name="Chapman S.B."/>
            <person name="Dewar J."/>
            <person name="Goldberg J."/>
            <person name="Griggs A."/>
            <person name="Gujja S."/>
            <person name="Hansen M."/>
            <person name="Howarth C."/>
            <person name="Imamovic A."/>
            <person name="Larimer J."/>
            <person name="McCowan C."/>
            <person name="Murphy C."/>
            <person name="Neiman D."/>
            <person name="Pearson M."/>
            <person name="Priest M."/>
            <person name="Roberts A."/>
            <person name="Saif S."/>
            <person name="Shea T."/>
            <person name="Sisk P."/>
            <person name="Sykes S."/>
            <person name="Wortman J."/>
            <person name="Nusbaum C."/>
            <person name="Birren B."/>
        </authorList>
    </citation>
    <scope>NUCLEOTIDE SEQUENCE [LARGE SCALE GENOMIC DNA]</scope>
    <source>
        <strain evidence="1 2">VD133</strain>
    </source>
</reference>
<name>A0A9W5UYU9_BACCE</name>
<protein>
    <submittedName>
        <fullName evidence="1">Uncharacterized protein</fullName>
    </submittedName>
</protein>
<dbReference type="EMBL" id="AHFB01000196">
    <property type="protein sequence ID" value="EOO23314.1"/>
    <property type="molecule type" value="Genomic_DNA"/>
</dbReference>
<sequence length="46" mass="5252">MLIYLNLGNATIDEKIIVNGSPQYQVHNSKGKKYYVTANEAYVYVK</sequence>
<gene>
    <name evidence="1" type="ORF">IIU_07049</name>
</gene>
<evidence type="ECO:0000313" key="1">
    <source>
        <dbReference type="EMBL" id="EOO23314.1"/>
    </source>
</evidence>
<accession>A0A9W5UYU9</accession>
<dbReference type="AlphaFoldDB" id="A0A9W5UYU9"/>
<dbReference type="Proteomes" id="UP000014018">
    <property type="component" value="Unassembled WGS sequence"/>
</dbReference>